<name>A0A835Y181_9CHLO</name>
<evidence type="ECO:0000313" key="1">
    <source>
        <dbReference type="EMBL" id="KAG2493372.1"/>
    </source>
</evidence>
<protein>
    <submittedName>
        <fullName evidence="1">Uncharacterized protein</fullName>
    </submittedName>
</protein>
<dbReference type="Proteomes" id="UP000612055">
    <property type="component" value="Unassembled WGS sequence"/>
</dbReference>
<dbReference type="EMBL" id="JAEHOE010000038">
    <property type="protein sequence ID" value="KAG2493372.1"/>
    <property type="molecule type" value="Genomic_DNA"/>
</dbReference>
<dbReference type="AlphaFoldDB" id="A0A835Y181"/>
<sequence>MAVSRGLAEYCQCNDTSRNAFVESRGLEAMQVALTRGSPSVATAAARVLGALVGTPHGLRCVLRWQSASGQDLLGLLAAAAAGRGLPSDLRSECVDALRSALASLHGPAGGGGMDLDSALRGAKAAAWSPVAGGLLDSVVLPALLSPNLHLRAAAAALVAVAVAEGLLPGGPRSAAPALAAALGLPLLPAAAPLSRDGDGDGVVRDVAVPAAGKAEGAAGEAGVASTAVVPSGLRFLALSEVVAALLPSERGCELLQALRAPQCLLHLCTALRGRQQRGAESEALLDAVLLCIRTGPGVPLWGGSGAEAEFGAFAAGATTLAAELLQPPPPAGGAGGPGYVAAVALAAALAKWPQVMGSTREPTASLIGGLCGLVCSVVPEATTPDGGGAWADAASISSWGDASRDYTGEGAWSGRAAGPWRPSGELAVSTAWRGRGWAAAAAPFQAQAASTEARLAVEATAAMLALLGSLGWGRGQAQDRAAGLDSACGASGDADNCVGNNGAAVSALDAQLGSQVARCATRVLAAAAAQPTVMAAELMAAPLEALAGSAAPPAGQGLVPVLARCCQAVDGPSGRCAFLRCVGQTAAQLAAALMEQEWGGAAHDGDGVGCAEAAGSAWGEAEGLPGRMGHGNGTGGRGSGRGLGAREQRACIASLRVWAAALEEAGPCACEELGGAVNGRAAAAGEGHACIACAVRPGQEVEAMEALGEAVLGALGGGQSGAWGVCDTLGLVELAAALAGVLTQCGRARAEALGVEVAAAVECAAAGLGDVRTAGRASPGNEDGVGTGEEEADAAAELAEAEAILDECLACARGPGGGGLATGFGGAYEGGTWWGGGVL</sequence>
<comment type="caution">
    <text evidence="1">The sequence shown here is derived from an EMBL/GenBank/DDBJ whole genome shotgun (WGS) entry which is preliminary data.</text>
</comment>
<gene>
    <name evidence="1" type="ORF">HYH03_008504</name>
</gene>
<accession>A0A835Y181</accession>
<reference evidence="1" key="1">
    <citation type="journal article" date="2020" name="bioRxiv">
        <title>Comparative genomics of Chlamydomonas.</title>
        <authorList>
            <person name="Craig R.J."/>
            <person name="Hasan A.R."/>
            <person name="Ness R.W."/>
            <person name="Keightley P.D."/>
        </authorList>
    </citation>
    <scope>NUCLEOTIDE SEQUENCE</scope>
    <source>
        <strain evidence="1">CCAP 11/70</strain>
    </source>
</reference>
<dbReference type="OrthoDB" id="551101at2759"/>
<proteinExistence type="predicted"/>
<keyword evidence="2" id="KW-1185">Reference proteome</keyword>
<evidence type="ECO:0000313" key="2">
    <source>
        <dbReference type="Proteomes" id="UP000612055"/>
    </source>
</evidence>
<organism evidence="1 2">
    <name type="scientific">Edaphochlamys debaryana</name>
    <dbReference type="NCBI Taxonomy" id="47281"/>
    <lineage>
        <taxon>Eukaryota</taxon>
        <taxon>Viridiplantae</taxon>
        <taxon>Chlorophyta</taxon>
        <taxon>core chlorophytes</taxon>
        <taxon>Chlorophyceae</taxon>
        <taxon>CS clade</taxon>
        <taxon>Chlamydomonadales</taxon>
        <taxon>Chlamydomonadales incertae sedis</taxon>
        <taxon>Edaphochlamys</taxon>
    </lineage>
</organism>